<dbReference type="GO" id="GO:0004040">
    <property type="term" value="F:amidase activity"/>
    <property type="evidence" value="ECO:0007669"/>
    <property type="project" value="InterPro"/>
</dbReference>
<dbReference type="InterPro" id="IPR032812">
    <property type="entry name" value="SbsA_Ig"/>
</dbReference>
<feature type="signal peptide" evidence="2">
    <location>
        <begin position="1"/>
        <end position="28"/>
    </location>
</feature>
<reference evidence="5" key="1">
    <citation type="submission" date="2017-08" db="EMBL/GenBank/DDBJ databases">
        <authorList>
            <person name="Varghese N."/>
            <person name="Submissions S."/>
        </authorList>
    </citation>
    <scope>NUCLEOTIDE SEQUENCE [LARGE SCALE GENOMIC DNA]</scope>
    <source>
        <strain evidence="5">JC22</strain>
    </source>
</reference>
<dbReference type="Gene3D" id="1.10.530.10">
    <property type="match status" value="1"/>
</dbReference>
<dbReference type="InterPro" id="IPR002901">
    <property type="entry name" value="MGlyc_endo_b_GlcNAc-like_dom"/>
</dbReference>
<proteinExistence type="predicted"/>
<protein>
    <submittedName>
        <fullName evidence="4">Beta-N-acetylglucosaminidase</fullName>
    </submittedName>
</protein>
<dbReference type="SMART" id="SM00047">
    <property type="entry name" value="LYZ2"/>
    <property type="match status" value="1"/>
</dbReference>
<feature type="domain" description="Mannosyl-glycoprotein endo-beta-N-acetylglucosamidase-like" evidence="3">
    <location>
        <begin position="340"/>
        <end position="485"/>
    </location>
</feature>
<dbReference type="Pfam" id="PF13205">
    <property type="entry name" value="Big_5"/>
    <property type="match status" value="1"/>
</dbReference>
<keyword evidence="1 2" id="KW-0732">Signal</keyword>
<keyword evidence="5" id="KW-1185">Reference proteome</keyword>
<name>A0A285SLW8_9BACL</name>
<dbReference type="OrthoDB" id="9816557at2"/>
<organism evidence="4 5">
    <name type="scientific">Ureibacillus xyleni</name>
    <dbReference type="NCBI Taxonomy" id="614648"/>
    <lineage>
        <taxon>Bacteria</taxon>
        <taxon>Bacillati</taxon>
        <taxon>Bacillota</taxon>
        <taxon>Bacilli</taxon>
        <taxon>Bacillales</taxon>
        <taxon>Caryophanaceae</taxon>
        <taxon>Ureibacillus</taxon>
    </lineage>
</organism>
<evidence type="ECO:0000259" key="3">
    <source>
        <dbReference type="SMART" id="SM00047"/>
    </source>
</evidence>
<evidence type="ECO:0000256" key="1">
    <source>
        <dbReference type="ARBA" id="ARBA00022729"/>
    </source>
</evidence>
<sequence>MLKFKKQWKFICLLLTALFLIIPSNASASNLSEKVENVPTNKEWKITFNNPVDKNTVNQNTIYVTNSQNVKQDVTYSINEKIVTVHPPSEGYELGQTYTLHITKAVSGMVNNQNKTLKQAIAKPFKITEGYSVVAIQPNGTSTKVANYETFEQANANLKSNQGIMQNGEYLKIPSGFVSTKVMTVYYGDPTFKKDYGGIAENNELAYVDSNEDYVKVNVAGQEMYVKHGDVKLTPAPNVKSYYSANSTGLYHYVYRPLSGKYDGAYLIGEKPTFMTNGEKYYSMDGINFYDANGKFVGKSYSYFQYMSPRVPTSYTAAQLDQYIASALQERQNSGAARYANATTKSKLKGLGNTLKTIEKEHRVNALFILALAIHESDYGMSCHAQYYNNLFGLNVPDHDDSCSSVVDKNSKKFFTSVEKNINDFISSINSTYFNPLKMDAFQYNGVALGNKMIGMNVRYATDPYWGAKTAGHMYSTDKKLGGKDYKKYQVGITTTEQVSVRTEPIVKNNPSNRAYQYLVYGSIKRLDKMPITISNTPSENLDWYRVISELSTSGTDLYTVVDNVEIVPTH</sequence>
<dbReference type="Gene3D" id="2.60.40.1220">
    <property type="match status" value="1"/>
</dbReference>
<evidence type="ECO:0000256" key="2">
    <source>
        <dbReference type="SAM" id="SignalP"/>
    </source>
</evidence>
<dbReference type="Pfam" id="PF01832">
    <property type="entry name" value="Glucosaminidase"/>
    <property type="match status" value="1"/>
</dbReference>
<evidence type="ECO:0000313" key="4">
    <source>
        <dbReference type="EMBL" id="SOC08756.1"/>
    </source>
</evidence>
<feature type="chain" id="PRO_5013171244" evidence="2">
    <location>
        <begin position="29"/>
        <end position="571"/>
    </location>
</feature>
<dbReference type="EMBL" id="OBMQ01000005">
    <property type="protein sequence ID" value="SOC08756.1"/>
    <property type="molecule type" value="Genomic_DNA"/>
</dbReference>
<evidence type="ECO:0000313" key="5">
    <source>
        <dbReference type="Proteomes" id="UP000219636"/>
    </source>
</evidence>
<dbReference type="AlphaFoldDB" id="A0A285SLW8"/>
<dbReference type="InterPro" id="IPR014755">
    <property type="entry name" value="Cu-Rt/internalin_Ig-like"/>
</dbReference>
<dbReference type="Proteomes" id="UP000219636">
    <property type="component" value="Unassembled WGS sequence"/>
</dbReference>
<dbReference type="RefSeq" id="WP_097073396.1">
    <property type="nucleotide sequence ID" value="NZ_OBMQ01000005.1"/>
</dbReference>
<accession>A0A285SLW8</accession>
<gene>
    <name evidence="4" type="ORF">SAMN05880501_105133</name>
</gene>